<dbReference type="SUPFAM" id="SSF49373">
    <property type="entry name" value="Invasin/intimin cell-adhesion fragments"/>
    <property type="match status" value="1"/>
</dbReference>
<evidence type="ECO:0000313" key="3">
    <source>
        <dbReference type="Proteomes" id="UP001500367"/>
    </source>
</evidence>
<feature type="domain" description="BIG2" evidence="1">
    <location>
        <begin position="255"/>
        <end position="286"/>
    </location>
</feature>
<dbReference type="InterPro" id="IPR003343">
    <property type="entry name" value="Big_2"/>
</dbReference>
<evidence type="ECO:0000259" key="1">
    <source>
        <dbReference type="Pfam" id="PF02368"/>
    </source>
</evidence>
<protein>
    <recommendedName>
        <fullName evidence="1">BIG2 domain-containing protein</fullName>
    </recommendedName>
</protein>
<comment type="caution">
    <text evidence="2">The sequence shown here is derived from an EMBL/GenBank/DDBJ whole genome shotgun (WGS) entry which is preliminary data.</text>
</comment>
<keyword evidence="3" id="KW-1185">Reference proteome</keyword>
<dbReference type="Gene3D" id="2.60.40.1080">
    <property type="match status" value="1"/>
</dbReference>
<dbReference type="InterPro" id="IPR008979">
    <property type="entry name" value="Galactose-bd-like_sf"/>
</dbReference>
<dbReference type="Pfam" id="PF02368">
    <property type="entry name" value="Big_2"/>
    <property type="match status" value="1"/>
</dbReference>
<dbReference type="RefSeq" id="WP_344816134.1">
    <property type="nucleotide sequence ID" value="NZ_BAABCT010000003.1"/>
</dbReference>
<dbReference type="Proteomes" id="UP001500367">
    <property type="component" value="Unassembled WGS sequence"/>
</dbReference>
<sequence>MKNRKINYLRNSLLFGLIILINISCERDLSDEATNATFPRTAEVFIDAPVAMGSDFYFPYGGSKPTAWSVDSQVSYRGTASMRFDVPNANDPEGSYAGAIFRTEGAGRDLTGYDALTFYVKASQGVNIAEFGFGEDFFPNKYITTITNVSVGTNWQKVIIPIPDASKLVKERGMFRYAAGSQGTNSLGYTFWIDDLKFEKLGTILPLSASIMNGTNVTRSTFVGVTSTVTGVISTFNMPNGINQSVSIAPAYLNFVSSNPSVATVNDAGVVTPIAAGTATITATFNGQPTTGSLIINCTGTYVNAPTPTLNPSNVISIFSDAYTNVPVNYYNGYWQPWQTTVSNDFSVLGDNVLNYTNFNFVGIEFSSPTVNATSMTHIHLDAFIPGPITPGRQLRVIVVDFGADGVFGGGNDTRHSTTFTATTPTPVVSQNWISIEIPFSAMPGLLNRNNLAQIILEGGDNSILYVDNIYFHN</sequence>
<organism evidence="2 3">
    <name type="scientific">Flavobacterium cheonanense</name>
    <dbReference type="NCBI Taxonomy" id="706183"/>
    <lineage>
        <taxon>Bacteria</taxon>
        <taxon>Pseudomonadati</taxon>
        <taxon>Bacteroidota</taxon>
        <taxon>Flavobacteriia</taxon>
        <taxon>Flavobacteriales</taxon>
        <taxon>Flavobacteriaceae</taxon>
        <taxon>Flavobacterium</taxon>
    </lineage>
</organism>
<name>A0ABP7VNR8_9FLAO</name>
<accession>A0ABP7VNR8</accession>
<dbReference type="SUPFAM" id="SSF49785">
    <property type="entry name" value="Galactose-binding domain-like"/>
    <property type="match status" value="1"/>
</dbReference>
<dbReference type="Gene3D" id="2.60.120.430">
    <property type="entry name" value="Galactose-binding lectin"/>
    <property type="match status" value="1"/>
</dbReference>
<proteinExistence type="predicted"/>
<dbReference type="EMBL" id="BAABCT010000003">
    <property type="protein sequence ID" value="GAA4070979.1"/>
    <property type="molecule type" value="Genomic_DNA"/>
</dbReference>
<evidence type="ECO:0000313" key="2">
    <source>
        <dbReference type="EMBL" id="GAA4070979.1"/>
    </source>
</evidence>
<reference evidence="3" key="1">
    <citation type="journal article" date="2019" name="Int. J. Syst. Evol. Microbiol.">
        <title>The Global Catalogue of Microorganisms (GCM) 10K type strain sequencing project: providing services to taxonomists for standard genome sequencing and annotation.</title>
        <authorList>
            <consortium name="The Broad Institute Genomics Platform"/>
            <consortium name="The Broad Institute Genome Sequencing Center for Infectious Disease"/>
            <person name="Wu L."/>
            <person name="Ma J."/>
        </authorList>
    </citation>
    <scope>NUCLEOTIDE SEQUENCE [LARGE SCALE GENOMIC DNA]</scope>
    <source>
        <strain evidence="3">JCM 17069</strain>
    </source>
</reference>
<dbReference type="InterPro" id="IPR008964">
    <property type="entry name" value="Invasin/intimin_cell_adhesion"/>
</dbReference>
<gene>
    <name evidence="2" type="ORF">GCM10022389_15250</name>
</gene>